<reference evidence="1" key="1">
    <citation type="submission" date="2022-05" db="EMBL/GenBank/DDBJ databases">
        <title>An RpoN-dependent PEP-CTERM gene is involved in floc formation of an Aquincola tertiaricarbonis strain.</title>
        <authorList>
            <person name="Qiu D."/>
            <person name="Xia M."/>
        </authorList>
    </citation>
    <scope>NUCLEOTIDE SEQUENCE</scope>
    <source>
        <strain evidence="1">RN12</strain>
    </source>
</reference>
<name>A0ABY4S7T7_AQUTE</name>
<proteinExistence type="predicted"/>
<dbReference type="Pfam" id="PF14350">
    <property type="entry name" value="Beta_protein"/>
    <property type="match status" value="1"/>
</dbReference>
<organism evidence="1 2">
    <name type="scientific">Aquincola tertiaricarbonis</name>
    <dbReference type="NCBI Taxonomy" id="391953"/>
    <lineage>
        <taxon>Bacteria</taxon>
        <taxon>Pseudomonadati</taxon>
        <taxon>Pseudomonadota</taxon>
        <taxon>Betaproteobacteria</taxon>
        <taxon>Burkholderiales</taxon>
        <taxon>Sphaerotilaceae</taxon>
        <taxon>Aquincola</taxon>
    </lineage>
</organism>
<evidence type="ECO:0000313" key="1">
    <source>
        <dbReference type="EMBL" id="URI09421.1"/>
    </source>
</evidence>
<protein>
    <submittedName>
        <fullName evidence="1">Beta family protein</fullName>
    </submittedName>
</protein>
<dbReference type="Proteomes" id="UP001056201">
    <property type="component" value="Chromosome 2"/>
</dbReference>
<sequence length="365" mass="40413">MSDFLYCPIIKGKANDIKALAYVSPVLMPEVKPLFELPPFKPTDDPEVILAKFARRLAKFAGGRLSYVDFPLLRPGAKTSSGEAALAVAYRQLNALWLRYEPVFGFDREEAMWGTVIEQANRSGGLLLRLDGDDLQFPEDTIHQIADIRARGFDLRHLDVMIDHRSLTSDEGTMASASATADFIDDLCAAISLRKILVAGSSAPKTVSEIERDSCGTIPRRELVLWAHVASERLPVQPIFADYGVIHPDFSDQTPSTHINGKIRYTHGASFHIYRGHSLRQEDKYEQYRGLSAAVSHSSHYQGSSFSYGDRYIYECATGHSGTGNPGTWVLVDQNHHITYTARQFRRLAGLAASGGSATELLLQP</sequence>
<evidence type="ECO:0000313" key="2">
    <source>
        <dbReference type="Proteomes" id="UP001056201"/>
    </source>
</evidence>
<gene>
    <name evidence="1" type="ORF">MW290_28055</name>
</gene>
<dbReference type="InterPro" id="IPR025683">
    <property type="entry name" value="Protein_beta"/>
</dbReference>
<accession>A0ABY4S7T7</accession>
<dbReference type="RefSeq" id="WP_250197648.1">
    <property type="nucleotide sequence ID" value="NZ_CP097636.1"/>
</dbReference>
<dbReference type="EMBL" id="CP097636">
    <property type="protein sequence ID" value="URI09421.1"/>
    <property type="molecule type" value="Genomic_DNA"/>
</dbReference>
<keyword evidence="2" id="KW-1185">Reference proteome</keyword>